<dbReference type="InterPro" id="IPR002155">
    <property type="entry name" value="Thiolase"/>
</dbReference>
<accession>A0AAV4A4X1</accession>
<name>A0AAV4A4X1_9GAST</name>
<comment type="pathway">
    <text evidence="2">Lipid metabolism.</text>
</comment>
<dbReference type="EMBL" id="BLXT01003538">
    <property type="protein sequence ID" value="GFO01696.1"/>
    <property type="molecule type" value="Genomic_DNA"/>
</dbReference>
<evidence type="ECO:0000256" key="5">
    <source>
        <dbReference type="ARBA" id="ARBA00012705"/>
    </source>
</evidence>
<protein>
    <recommendedName>
        <fullName evidence="5">acetyl-CoA C-acetyltransferase</fullName>
        <ecNumber evidence="5">2.3.1.9</ecNumber>
    </recommendedName>
</protein>
<feature type="domain" description="Thiolase N-terminal" evidence="13">
    <location>
        <begin position="9"/>
        <end position="243"/>
    </location>
</feature>
<evidence type="ECO:0000256" key="8">
    <source>
        <dbReference type="ARBA" id="ARBA00022946"/>
    </source>
</evidence>
<feature type="active site" description="Proton acceptor" evidence="12">
    <location>
        <position position="342"/>
    </location>
</feature>
<dbReference type="CDD" id="cd00751">
    <property type="entry name" value="thiolase"/>
    <property type="match status" value="1"/>
</dbReference>
<evidence type="ECO:0000256" key="11">
    <source>
        <dbReference type="ARBA" id="ARBA00023315"/>
    </source>
</evidence>
<gene>
    <name evidence="14" type="ORF">PoB_002820100</name>
</gene>
<feature type="active site" description="Acyl-thioester intermediate" evidence="12">
    <location>
        <position position="93"/>
    </location>
</feature>
<organism evidence="14 15">
    <name type="scientific">Plakobranchus ocellatus</name>
    <dbReference type="NCBI Taxonomy" id="259542"/>
    <lineage>
        <taxon>Eukaryota</taxon>
        <taxon>Metazoa</taxon>
        <taxon>Spiralia</taxon>
        <taxon>Lophotrochozoa</taxon>
        <taxon>Mollusca</taxon>
        <taxon>Gastropoda</taxon>
        <taxon>Heterobranchia</taxon>
        <taxon>Euthyneura</taxon>
        <taxon>Panpulmonata</taxon>
        <taxon>Sacoglossa</taxon>
        <taxon>Placobranchoidea</taxon>
        <taxon>Plakobranchidae</taxon>
        <taxon>Plakobranchus</taxon>
    </lineage>
</organism>
<dbReference type="InterPro" id="IPR020616">
    <property type="entry name" value="Thiolase_N"/>
</dbReference>
<keyword evidence="7" id="KW-0479">Metal-binding</keyword>
<dbReference type="GO" id="GO:0005739">
    <property type="term" value="C:mitochondrion"/>
    <property type="evidence" value="ECO:0007669"/>
    <property type="project" value="UniProtKB-SubCell"/>
</dbReference>
<dbReference type="GO" id="GO:0003985">
    <property type="term" value="F:acetyl-CoA C-acetyltransferase activity"/>
    <property type="evidence" value="ECO:0007669"/>
    <property type="project" value="UniProtKB-EC"/>
</dbReference>
<dbReference type="PANTHER" id="PTHR18919">
    <property type="entry name" value="ACETYL-COA C-ACYLTRANSFERASE"/>
    <property type="match status" value="1"/>
</dbReference>
<dbReference type="EC" id="2.3.1.9" evidence="5"/>
<evidence type="ECO:0000256" key="10">
    <source>
        <dbReference type="ARBA" id="ARBA00023128"/>
    </source>
</evidence>
<dbReference type="PROSITE" id="PS00737">
    <property type="entry name" value="THIOLASE_2"/>
    <property type="match status" value="1"/>
</dbReference>
<comment type="subunit">
    <text evidence="4">Homotetramer.</text>
</comment>
<reference evidence="14 15" key="1">
    <citation type="journal article" date="2021" name="Elife">
        <title>Chloroplast acquisition without the gene transfer in kleptoplastic sea slugs, Plakobranchus ocellatus.</title>
        <authorList>
            <person name="Maeda T."/>
            <person name="Takahashi S."/>
            <person name="Yoshida T."/>
            <person name="Shimamura S."/>
            <person name="Takaki Y."/>
            <person name="Nagai Y."/>
            <person name="Toyoda A."/>
            <person name="Suzuki Y."/>
            <person name="Arimoto A."/>
            <person name="Ishii H."/>
            <person name="Satoh N."/>
            <person name="Nishiyama T."/>
            <person name="Hasebe M."/>
            <person name="Maruyama T."/>
            <person name="Minagawa J."/>
            <person name="Obokata J."/>
            <person name="Shigenobu S."/>
        </authorList>
    </citation>
    <scope>NUCLEOTIDE SEQUENCE [LARGE SCALE GENOMIC DNA]</scope>
</reference>
<dbReference type="PROSITE" id="PS00099">
    <property type="entry name" value="THIOLASE_3"/>
    <property type="match status" value="1"/>
</dbReference>
<dbReference type="GO" id="GO:0006635">
    <property type="term" value="P:fatty acid beta-oxidation"/>
    <property type="evidence" value="ECO:0007669"/>
    <property type="project" value="TreeGrafter"/>
</dbReference>
<evidence type="ECO:0000256" key="3">
    <source>
        <dbReference type="ARBA" id="ARBA00010982"/>
    </source>
</evidence>
<keyword evidence="11" id="KW-0012">Acyltransferase</keyword>
<evidence type="ECO:0000256" key="2">
    <source>
        <dbReference type="ARBA" id="ARBA00005189"/>
    </source>
</evidence>
<dbReference type="InterPro" id="IPR016039">
    <property type="entry name" value="Thiolase-like"/>
</dbReference>
<dbReference type="InterPro" id="IPR020615">
    <property type="entry name" value="Thiolase_acyl_enz_int_AS"/>
</dbReference>
<sequence>MAQREMQEVVIASAARTPIGAFQGSLSTVSACTLGSVAISAAVKRAGLSPDDVDEVYMGSVLQAGLRQGPCKQAALSAGLPTTVPATTINKLCASGMKAIMMAAQNLMCGHQSVMVAGGMESMSNVPYYIKRGVTPYGGFTAEDGLLFDSLQDPHSGIHMGEFSEHTASRLDISREEQDEFAIRSYQLSQEAASNGVFQKEIAKVPVPQRKGEYIFVSEDEEYKKFNKDKMKTLRTVFKKEGDFVDAATDPINFTIAPALAIRKLLARCGVKAEDVSMWEINEAFSAVVLACLKELNLSTDRVNIHGGAVSIGHPLGMSGARITGHMAHTLEKDQYGVAAICNGGGGASAIIIQGL</sequence>
<dbReference type="InterPro" id="IPR020610">
    <property type="entry name" value="Thiolase_AS"/>
</dbReference>
<comment type="caution">
    <text evidence="14">The sequence shown here is derived from an EMBL/GenBank/DDBJ whole genome shotgun (WGS) entry which is preliminary data.</text>
</comment>
<evidence type="ECO:0000313" key="14">
    <source>
        <dbReference type="EMBL" id="GFO01696.1"/>
    </source>
</evidence>
<proteinExistence type="inferred from homology"/>
<keyword evidence="6" id="KW-0808">Transferase</keyword>
<dbReference type="PROSITE" id="PS00098">
    <property type="entry name" value="THIOLASE_1"/>
    <property type="match status" value="1"/>
</dbReference>
<evidence type="ECO:0000256" key="6">
    <source>
        <dbReference type="ARBA" id="ARBA00022679"/>
    </source>
</evidence>
<evidence type="ECO:0000256" key="9">
    <source>
        <dbReference type="ARBA" id="ARBA00022958"/>
    </source>
</evidence>
<dbReference type="PIRSF" id="PIRSF000429">
    <property type="entry name" value="Ac-CoA_Ac_transf"/>
    <property type="match status" value="1"/>
</dbReference>
<dbReference type="PROSITE" id="PS51257">
    <property type="entry name" value="PROKAR_LIPOPROTEIN"/>
    <property type="match status" value="1"/>
</dbReference>
<dbReference type="SUPFAM" id="SSF53901">
    <property type="entry name" value="Thiolase-like"/>
    <property type="match status" value="2"/>
</dbReference>
<keyword evidence="10" id="KW-0496">Mitochondrion</keyword>
<dbReference type="InterPro" id="IPR020613">
    <property type="entry name" value="Thiolase_CS"/>
</dbReference>
<dbReference type="Gene3D" id="3.40.47.10">
    <property type="match status" value="2"/>
</dbReference>
<evidence type="ECO:0000256" key="7">
    <source>
        <dbReference type="ARBA" id="ARBA00022723"/>
    </source>
</evidence>
<keyword evidence="8" id="KW-0809">Transit peptide</keyword>
<comment type="similarity">
    <text evidence="3">Belongs to the thiolase-like superfamily. Thiolase family.</text>
</comment>
<comment type="subcellular location">
    <subcellularLocation>
        <location evidence="1">Mitochondrion</location>
    </subcellularLocation>
</comment>
<evidence type="ECO:0000256" key="1">
    <source>
        <dbReference type="ARBA" id="ARBA00004173"/>
    </source>
</evidence>
<dbReference type="Pfam" id="PF00108">
    <property type="entry name" value="Thiolase_N"/>
    <property type="match status" value="1"/>
</dbReference>
<feature type="active site" description="Proton acceptor" evidence="12">
    <location>
        <position position="314"/>
    </location>
</feature>
<dbReference type="PANTHER" id="PTHR18919:SF156">
    <property type="entry name" value="ACETYL-COA ACETYLTRANSFERASE, MITOCHONDRIAL"/>
    <property type="match status" value="1"/>
</dbReference>
<evidence type="ECO:0000256" key="12">
    <source>
        <dbReference type="PIRSR" id="PIRSR000429-1"/>
    </source>
</evidence>
<keyword evidence="15" id="KW-1185">Reference proteome</keyword>
<dbReference type="Proteomes" id="UP000735302">
    <property type="component" value="Unassembled WGS sequence"/>
</dbReference>
<keyword evidence="9" id="KW-0630">Potassium</keyword>
<dbReference type="AlphaFoldDB" id="A0AAV4A4X1"/>
<dbReference type="GO" id="GO:0046872">
    <property type="term" value="F:metal ion binding"/>
    <property type="evidence" value="ECO:0007669"/>
    <property type="project" value="UniProtKB-KW"/>
</dbReference>
<evidence type="ECO:0000259" key="13">
    <source>
        <dbReference type="Pfam" id="PF00108"/>
    </source>
</evidence>
<evidence type="ECO:0000256" key="4">
    <source>
        <dbReference type="ARBA" id="ARBA00011881"/>
    </source>
</evidence>
<evidence type="ECO:0000313" key="15">
    <source>
        <dbReference type="Proteomes" id="UP000735302"/>
    </source>
</evidence>